<proteinExistence type="predicted"/>
<dbReference type="EMBL" id="JADBEC010000001">
    <property type="protein sequence ID" value="MBE1506748.1"/>
    <property type="molecule type" value="Genomic_DNA"/>
</dbReference>
<keyword evidence="1" id="KW-0732">Signal</keyword>
<dbReference type="Proteomes" id="UP000620262">
    <property type="component" value="Unassembled WGS sequence"/>
</dbReference>
<protein>
    <recommendedName>
        <fullName evidence="4">Antifreeze protein</fullName>
    </recommendedName>
</protein>
<gene>
    <name evidence="2" type="ORF">H4W29_003929</name>
</gene>
<accession>A0ABR9IU85</accession>
<feature type="signal peptide" evidence="1">
    <location>
        <begin position="1"/>
        <end position="19"/>
    </location>
</feature>
<name>A0ABR9IU85_RHIVS</name>
<feature type="chain" id="PRO_5046737394" description="Antifreeze protein" evidence="1">
    <location>
        <begin position="20"/>
        <end position="107"/>
    </location>
</feature>
<evidence type="ECO:0000313" key="3">
    <source>
        <dbReference type="Proteomes" id="UP000620262"/>
    </source>
</evidence>
<evidence type="ECO:0000313" key="2">
    <source>
        <dbReference type="EMBL" id="MBE1506748.1"/>
    </source>
</evidence>
<sequence length="107" mass="11754">MSVKAILGSSLLSCTLALAVLVSPVAVPREASATVIIGGGSSLNHGRGISCPQGARLLRTRGFRGVRQVDCRGRYFTYRGVRRGVRYEVAIRQRDGRIVDQRRTNRR</sequence>
<evidence type="ECO:0008006" key="4">
    <source>
        <dbReference type="Google" id="ProtNLM"/>
    </source>
</evidence>
<reference evidence="2 3" key="1">
    <citation type="submission" date="2020-10" db="EMBL/GenBank/DDBJ databases">
        <title>Sequencing the genomes of 1000 actinobacteria strains.</title>
        <authorList>
            <person name="Klenk H.-P."/>
        </authorList>
    </citation>
    <scope>NUCLEOTIDE SEQUENCE [LARGE SCALE GENOMIC DNA]</scope>
    <source>
        <strain evidence="2 3">DSM 7307</strain>
    </source>
</reference>
<keyword evidence="3" id="KW-1185">Reference proteome</keyword>
<comment type="caution">
    <text evidence="2">The sequence shown here is derived from an EMBL/GenBank/DDBJ whole genome shotgun (WGS) entry which is preliminary data.</text>
</comment>
<evidence type="ECO:0000256" key="1">
    <source>
        <dbReference type="SAM" id="SignalP"/>
    </source>
</evidence>
<organism evidence="2 3">
    <name type="scientific">Rhizobium viscosum</name>
    <name type="common">Arthrobacter viscosus</name>
    <dbReference type="NCBI Taxonomy" id="1673"/>
    <lineage>
        <taxon>Bacteria</taxon>
        <taxon>Pseudomonadati</taxon>
        <taxon>Pseudomonadota</taxon>
        <taxon>Alphaproteobacteria</taxon>
        <taxon>Hyphomicrobiales</taxon>
        <taxon>Rhizobiaceae</taxon>
        <taxon>Rhizobium/Agrobacterium group</taxon>
        <taxon>Rhizobium</taxon>
    </lineage>
</organism>